<evidence type="ECO:0000313" key="6">
    <source>
        <dbReference type="Proteomes" id="UP000314294"/>
    </source>
</evidence>
<reference evidence="5 6" key="1">
    <citation type="submission" date="2019-03" db="EMBL/GenBank/DDBJ databases">
        <title>First draft genome of Liparis tanakae, snailfish: a comprehensive survey of snailfish specific genes.</title>
        <authorList>
            <person name="Kim W."/>
            <person name="Song I."/>
            <person name="Jeong J.-H."/>
            <person name="Kim D."/>
            <person name="Kim S."/>
            <person name="Ryu S."/>
            <person name="Song J.Y."/>
            <person name="Lee S.K."/>
        </authorList>
    </citation>
    <scope>NUCLEOTIDE SEQUENCE [LARGE SCALE GENOMIC DNA]</scope>
    <source>
        <tissue evidence="5">Muscle</tissue>
    </source>
</reference>
<dbReference type="OrthoDB" id="676979at2759"/>
<dbReference type="Proteomes" id="UP000314294">
    <property type="component" value="Unassembled WGS sequence"/>
</dbReference>
<organism evidence="5 6">
    <name type="scientific">Liparis tanakae</name>
    <name type="common">Tanaka's snailfish</name>
    <dbReference type="NCBI Taxonomy" id="230148"/>
    <lineage>
        <taxon>Eukaryota</taxon>
        <taxon>Metazoa</taxon>
        <taxon>Chordata</taxon>
        <taxon>Craniata</taxon>
        <taxon>Vertebrata</taxon>
        <taxon>Euteleostomi</taxon>
        <taxon>Actinopterygii</taxon>
        <taxon>Neopterygii</taxon>
        <taxon>Teleostei</taxon>
        <taxon>Neoteleostei</taxon>
        <taxon>Acanthomorphata</taxon>
        <taxon>Eupercaria</taxon>
        <taxon>Perciformes</taxon>
        <taxon>Cottioidei</taxon>
        <taxon>Cottales</taxon>
        <taxon>Liparidae</taxon>
        <taxon>Liparis</taxon>
    </lineage>
</organism>
<dbReference type="AlphaFoldDB" id="A0A4Z2ILM1"/>
<sequence length="154" mass="17676">MLLNLVDKHWSRERSLHHNNNFLSQAVQILSMMEDDISSREAEVRTLRQESDALNIQAATREEEHKSEVRNLSAQLETACSGVGKHKEKLRIVLEENVALQKRLIKLEGHYLKSRMKGSPITQIKEAQTEVEELRKEIEGLKVKVLEAEKVNGL</sequence>
<accession>A0A4Z2ILM1</accession>
<name>A0A4Z2ILM1_9TELE</name>
<keyword evidence="6" id="KW-1185">Reference proteome</keyword>
<evidence type="ECO:0000256" key="4">
    <source>
        <dbReference type="SAM" id="Coils"/>
    </source>
</evidence>
<keyword evidence="3 4" id="KW-0175">Coiled coil</keyword>
<dbReference type="EMBL" id="SRLO01000074">
    <property type="protein sequence ID" value="TNN78354.1"/>
    <property type="molecule type" value="Genomic_DNA"/>
</dbReference>
<dbReference type="PANTHER" id="PTHR23311">
    <property type="entry name" value="HEAT SHOCK REGULATED 2"/>
    <property type="match status" value="1"/>
</dbReference>
<evidence type="ECO:0000256" key="1">
    <source>
        <dbReference type="ARBA" id="ARBA00022614"/>
    </source>
</evidence>
<evidence type="ECO:0000256" key="2">
    <source>
        <dbReference type="ARBA" id="ARBA00022737"/>
    </source>
</evidence>
<feature type="coiled-coil region" evidence="4">
    <location>
        <begin position="124"/>
        <end position="151"/>
    </location>
</feature>
<proteinExistence type="predicted"/>
<protein>
    <submittedName>
        <fullName evidence="5">Centrosomal protein</fullName>
    </submittedName>
</protein>
<dbReference type="PANTHER" id="PTHR23311:SF5">
    <property type="entry name" value="CENTROSOMAL PROTEIN OF 72 KDA"/>
    <property type="match status" value="1"/>
</dbReference>
<keyword evidence="1" id="KW-0433">Leucine-rich repeat</keyword>
<comment type="caution">
    <text evidence="5">The sequence shown here is derived from an EMBL/GenBank/DDBJ whole genome shotgun (WGS) entry which is preliminary data.</text>
</comment>
<gene>
    <name evidence="5" type="primary">cep72_0</name>
    <name evidence="5" type="ORF">EYF80_011338</name>
</gene>
<keyword evidence="2" id="KW-0677">Repeat</keyword>
<evidence type="ECO:0000256" key="3">
    <source>
        <dbReference type="ARBA" id="ARBA00023054"/>
    </source>
</evidence>
<evidence type="ECO:0000313" key="5">
    <source>
        <dbReference type="EMBL" id="TNN78354.1"/>
    </source>
</evidence>
<dbReference type="InterPro" id="IPR055320">
    <property type="entry name" value="CEP72-like"/>
</dbReference>